<feature type="transmembrane region" description="Helical" evidence="10">
    <location>
        <begin position="232"/>
        <end position="254"/>
    </location>
</feature>
<evidence type="ECO:0000256" key="9">
    <source>
        <dbReference type="ARBA" id="ARBA00025323"/>
    </source>
</evidence>
<evidence type="ECO:0000256" key="5">
    <source>
        <dbReference type="ARBA" id="ARBA00022692"/>
    </source>
</evidence>
<dbReference type="RefSeq" id="WP_230868775.1">
    <property type="nucleotide sequence ID" value="NZ_CP046640.1"/>
</dbReference>
<dbReference type="InterPro" id="IPR006469">
    <property type="entry name" value="NifC_ABC_porter"/>
</dbReference>
<proteinExistence type="inferred from homology"/>
<name>A0A8A7K5S2_9FIRM</name>
<feature type="transmembrane region" description="Helical" evidence="10">
    <location>
        <begin position="125"/>
        <end position="144"/>
    </location>
</feature>
<dbReference type="InterPro" id="IPR035906">
    <property type="entry name" value="MetI-like_sf"/>
</dbReference>
<accession>A0A8A7K5S2</accession>
<evidence type="ECO:0000313" key="14">
    <source>
        <dbReference type="Proteomes" id="UP000665020"/>
    </source>
</evidence>
<evidence type="ECO:0000256" key="7">
    <source>
        <dbReference type="ARBA" id="ARBA00023032"/>
    </source>
</evidence>
<dbReference type="GO" id="GO:0005886">
    <property type="term" value="C:plasma membrane"/>
    <property type="evidence" value="ECO:0007669"/>
    <property type="project" value="UniProtKB-SubCell"/>
</dbReference>
<dbReference type="PANTHER" id="PTHR30406">
    <property type="entry name" value="SULFATE TRANSPORT SYSTEM PERMEASE PROTEIN"/>
    <property type="match status" value="1"/>
</dbReference>
<keyword evidence="8 10" id="KW-0472">Membrane</keyword>
<dbReference type="EMBL" id="CP046640">
    <property type="protein sequence ID" value="QTL97123.1"/>
    <property type="molecule type" value="Genomic_DNA"/>
</dbReference>
<keyword evidence="7" id="KW-0764">Sulfate transport</keyword>
<keyword evidence="11" id="KW-1003">Cell membrane</keyword>
<protein>
    <recommendedName>
        <fullName evidence="11">Molybdenum transport system permease</fullName>
    </recommendedName>
</protein>
<evidence type="ECO:0000256" key="10">
    <source>
        <dbReference type="RuleBase" id="RU363032"/>
    </source>
</evidence>
<evidence type="ECO:0000256" key="2">
    <source>
        <dbReference type="ARBA" id="ARBA00011779"/>
    </source>
</evidence>
<dbReference type="PANTHER" id="PTHR30406:SF8">
    <property type="entry name" value="SULFATE TRANSPORT SYSTEM PERMEASE PROTEIN CYST"/>
    <property type="match status" value="1"/>
</dbReference>
<dbReference type="InterPro" id="IPR000515">
    <property type="entry name" value="MetI-like"/>
</dbReference>
<sequence>MKYNLFKILVFSVFTIFIIFLLSVLFTPIIYNKGQALLSIIHNKEVFFALSLSLITSLISITIATIIGLPVAYVLARYDFKGKRLFDVLVDLPIILPPLVTGMSLLILLGPVLGNWLGKLGLNFVFTPLGIIMAQLVVAAPFAIRSFKTAFAGIDPTFEKAAMTLGDHHFMVFRRITLPLAKNGIITGITMAWARAVGEFGATVMLAGATRFKTETLPIAIYLNIATGNIDLAIAIALIMIIFSIIVLTVIKIFDKDLYNYYEKERGD</sequence>
<keyword evidence="6 10" id="KW-1133">Transmembrane helix</keyword>
<dbReference type="Gene3D" id="1.10.3720.10">
    <property type="entry name" value="MetI-like"/>
    <property type="match status" value="1"/>
</dbReference>
<dbReference type="InterPro" id="IPR011867">
    <property type="entry name" value="ModB_ABC"/>
</dbReference>
<evidence type="ECO:0000256" key="1">
    <source>
        <dbReference type="ARBA" id="ARBA00004141"/>
    </source>
</evidence>
<comment type="subunit">
    <text evidence="2">The complex is composed of two ATP-binding proteins (CysA), two transmembrane proteins (CysT and CysW) and a solute-binding protein (CysP).</text>
</comment>
<dbReference type="NCBIfam" id="TIGR01581">
    <property type="entry name" value="Mo_ABC_porter"/>
    <property type="match status" value="1"/>
</dbReference>
<dbReference type="AlphaFoldDB" id="A0A8A7K5S2"/>
<keyword evidence="5 10" id="KW-0812">Transmembrane</keyword>
<dbReference type="GO" id="GO:0015098">
    <property type="term" value="F:molybdate ion transmembrane transporter activity"/>
    <property type="evidence" value="ECO:0007669"/>
    <property type="project" value="UniProtKB-UniRule"/>
</dbReference>
<comment type="subcellular location">
    <subcellularLocation>
        <location evidence="10">Cell membrane</location>
        <topology evidence="10">Multi-pass membrane protein</topology>
    </subcellularLocation>
    <subcellularLocation>
        <location evidence="1">Membrane</location>
        <topology evidence="1">Multi-pass membrane protein</topology>
    </subcellularLocation>
</comment>
<evidence type="ECO:0000256" key="6">
    <source>
        <dbReference type="ARBA" id="ARBA00022989"/>
    </source>
</evidence>
<evidence type="ECO:0000256" key="3">
    <source>
        <dbReference type="ARBA" id="ARBA00022448"/>
    </source>
</evidence>
<keyword evidence="3 10" id="KW-0813">Transport</keyword>
<comment type="similarity">
    <text evidence="11">Belongs to the binding-protein-dependent transport system permease family. CysTW subfamily.</text>
</comment>
<evidence type="ECO:0000256" key="11">
    <source>
        <dbReference type="RuleBase" id="RU365097"/>
    </source>
</evidence>
<evidence type="ECO:0000256" key="8">
    <source>
        <dbReference type="ARBA" id="ARBA00023136"/>
    </source>
</evidence>
<gene>
    <name evidence="13" type="primary">modB</name>
    <name evidence="13" type="ORF">GM661_03595</name>
</gene>
<comment type="function">
    <text evidence="11">Part of the binding-protein-dependent transport system for molybdenum; probably responsible for the translocation of the substrate across the membrane.</text>
</comment>
<reference evidence="13" key="1">
    <citation type="submission" date="2019-12" db="EMBL/GenBank/DDBJ databases">
        <authorList>
            <person name="zhang j."/>
            <person name="sun C.M."/>
        </authorList>
    </citation>
    <scope>NUCLEOTIDE SEQUENCE</scope>
    <source>
        <strain evidence="13">NS-1</strain>
    </source>
</reference>
<feature type="transmembrane region" description="Helical" evidence="10">
    <location>
        <begin position="46"/>
        <end position="76"/>
    </location>
</feature>
<feature type="domain" description="ABC transmembrane type-1" evidence="12">
    <location>
        <begin position="50"/>
        <end position="251"/>
    </location>
</feature>
<dbReference type="NCBIfam" id="TIGR02141">
    <property type="entry name" value="modB_ABC"/>
    <property type="match status" value="1"/>
</dbReference>
<dbReference type="GO" id="GO:0015419">
    <property type="term" value="F:ABC-type sulfate transporter activity"/>
    <property type="evidence" value="ECO:0007669"/>
    <property type="project" value="InterPro"/>
</dbReference>
<keyword evidence="14" id="KW-1185">Reference proteome</keyword>
<feature type="transmembrane region" description="Helical" evidence="10">
    <location>
        <begin position="9"/>
        <end position="31"/>
    </location>
</feature>
<evidence type="ECO:0000313" key="13">
    <source>
        <dbReference type="EMBL" id="QTL97123.1"/>
    </source>
</evidence>
<feature type="transmembrane region" description="Helical" evidence="10">
    <location>
        <begin position="88"/>
        <end position="113"/>
    </location>
</feature>
<organism evidence="13 14">
    <name type="scientific">Iocasia fonsfrigidae</name>
    <dbReference type="NCBI Taxonomy" id="2682810"/>
    <lineage>
        <taxon>Bacteria</taxon>
        <taxon>Bacillati</taxon>
        <taxon>Bacillota</taxon>
        <taxon>Clostridia</taxon>
        <taxon>Halanaerobiales</taxon>
        <taxon>Halanaerobiaceae</taxon>
        <taxon>Iocasia</taxon>
    </lineage>
</organism>
<evidence type="ECO:0000259" key="12">
    <source>
        <dbReference type="PROSITE" id="PS50928"/>
    </source>
</evidence>
<dbReference type="PROSITE" id="PS50928">
    <property type="entry name" value="ABC_TM1"/>
    <property type="match status" value="1"/>
</dbReference>
<evidence type="ECO:0000256" key="4">
    <source>
        <dbReference type="ARBA" id="ARBA00022505"/>
    </source>
</evidence>
<keyword evidence="4 11" id="KW-0500">Molybdenum</keyword>
<dbReference type="KEGG" id="ifn:GM661_03595"/>
<dbReference type="CDD" id="cd06261">
    <property type="entry name" value="TM_PBP2"/>
    <property type="match status" value="1"/>
</dbReference>
<dbReference type="Proteomes" id="UP000665020">
    <property type="component" value="Chromosome"/>
</dbReference>
<dbReference type="InterPro" id="IPR005667">
    <property type="entry name" value="Sulph_transpt2"/>
</dbReference>
<dbReference type="Pfam" id="PF00528">
    <property type="entry name" value="BPD_transp_1"/>
    <property type="match status" value="1"/>
</dbReference>
<comment type="function">
    <text evidence="9">Part of the ABC transporter complex CysAWTP (TC 3.A.1.6.1) involved in sulfate/thiosulfate import. Probably responsible for the translocation of the substrate across the membrane.</text>
</comment>
<dbReference type="SUPFAM" id="SSF161098">
    <property type="entry name" value="MetI-like"/>
    <property type="match status" value="1"/>
</dbReference>